<protein>
    <submittedName>
        <fullName evidence="1">Glycosyltransferase family 2 protein</fullName>
    </submittedName>
</protein>
<reference evidence="1 2" key="1">
    <citation type="journal article" date="2019" name="Int. J. Syst. Evol. Microbiol.">
        <title>The Global Catalogue of Microorganisms (GCM) 10K type strain sequencing project: providing services to taxonomists for standard genome sequencing and annotation.</title>
        <authorList>
            <consortium name="The Broad Institute Genomics Platform"/>
            <consortium name="The Broad Institute Genome Sequencing Center for Infectious Disease"/>
            <person name="Wu L."/>
            <person name="Ma J."/>
        </authorList>
    </citation>
    <scope>NUCLEOTIDE SEQUENCE [LARGE SCALE GENOMIC DNA]</scope>
    <source>
        <strain evidence="1 2">JCM 16117</strain>
    </source>
</reference>
<dbReference type="InterPro" id="IPR029044">
    <property type="entry name" value="Nucleotide-diphossugar_trans"/>
</dbReference>
<dbReference type="Proteomes" id="UP001500929">
    <property type="component" value="Unassembled WGS sequence"/>
</dbReference>
<gene>
    <name evidence="1" type="ORF">GCM10009851_29500</name>
</gene>
<evidence type="ECO:0000313" key="1">
    <source>
        <dbReference type="EMBL" id="GAA2242284.1"/>
    </source>
</evidence>
<sequence length="292" mass="31624">MIGTVRTAVVTVSYDSRAVMSAFLDSVPRAAAEPVAVYVADNKPGSADREQLEALLASHGAHYRPMADNLGYGHAVNTVVASLPPEIELVLVTNPDVVLGERSLDTLVAALDAPGMDDVASIGPRITELDGTTYPSARSVPSLRNGIGHALFGTVWPTNPWSRAYRHQSSAQVVRRDAGWLSGACLLVRRAAFDALEGFDTGYFMYFEDVDLGYRFGRAGWRNVYEPAAVVVHTGAHSTTAESARMLEAHHASARRFLHRKYRGPLLAPVRWAVSAGLALRARIATRSHPHD</sequence>
<accession>A0ABN3DVR3</accession>
<dbReference type="SUPFAM" id="SSF53448">
    <property type="entry name" value="Nucleotide-diphospho-sugar transferases"/>
    <property type="match status" value="1"/>
</dbReference>
<name>A0ABN3DVR3_9MICO</name>
<dbReference type="PANTHER" id="PTHR43179">
    <property type="entry name" value="RHAMNOSYLTRANSFERASE WBBL"/>
    <property type="match status" value="1"/>
</dbReference>
<keyword evidence="2" id="KW-1185">Reference proteome</keyword>
<dbReference type="PANTHER" id="PTHR43179:SF7">
    <property type="entry name" value="RHAMNOSYLTRANSFERASE WBBL"/>
    <property type="match status" value="1"/>
</dbReference>
<dbReference type="Gene3D" id="3.90.550.10">
    <property type="entry name" value="Spore Coat Polysaccharide Biosynthesis Protein SpsA, Chain A"/>
    <property type="match status" value="1"/>
</dbReference>
<dbReference type="CDD" id="cd04186">
    <property type="entry name" value="GT_2_like_c"/>
    <property type="match status" value="1"/>
</dbReference>
<dbReference type="Pfam" id="PF13641">
    <property type="entry name" value="Glyco_tranf_2_3"/>
    <property type="match status" value="1"/>
</dbReference>
<dbReference type="RefSeq" id="WP_259480443.1">
    <property type="nucleotide sequence ID" value="NZ_BAAAQY010000009.1"/>
</dbReference>
<evidence type="ECO:0000313" key="2">
    <source>
        <dbReference type="Proteomes" id="UP001500929"/>
    </source>
</evidence>
<proteinExistence type="predicted"/>
<organism evidence="1 2">
    <name type="scientific">Herbiconiux moechotypicola</name>
    <dbReference type="NCBI Taxonomy" id="637393"/>
    <lineage>
        <taxon>Bacteria</taxon>
        <taxon>Bacillati</taxon>
        <taxon>Actinomycetota</taxon>
        <taxon>Actinomycetes</taxon>
        <taxon>Micrococcales</taxon>
        <taxon>Microbacteriaceae</taxon>
        <taxon>Herbiconiux</taxon>
    </lineage>
</organism>
<dbReference type="EMBL" id="BAAAQY010000009">
    <property type="protein sequence ID" value="GAA2242284.1"/>
    <property type="molecule type" value="Genomic_DNA"/>
</dbReference>
<comment type="caution">
    <text evidence="1">The sequence shown here is derived from an EMBL/GenBank/DDBJ whole genome shotgun (WGS) entry which is preliminary data.</text>
</comment>